<dbReference type="InterPro" id="IPR001610">
    <property type="entry name" value="PAC"/>
</dbReference>
<dbReference type="InterPro" id="IPR035919">
    <property type="entry name" value="EAL_sf"/>
</dbReference>
<dbReference type="InterPro" id="IPR029016">
    <property type="entry name" value="GAF-like_dom_sf"/>
</dbReference>
<dbReference type="Gene3D" id="3.20.20.450">
    <property type="entry name" value="EAL domain"/>
    <property type="match status" value="1"/>
</dbReference>
<dbReference type="PANTHER" id="PTHR44757:SF2">
    <property type="entry name" value="BIOFILM ARCHITECTURE MAINTENANCE PROTEIN MBAA"/>
    <property type="match status" value="1"/>
</dbReference>
<dbReference type="Pfam" id="PF13185">
    <property type="entry name" value="GAF_2"/>
    <property type="match status" value="2"/>
</dbReference>
<feature type="domain" description="PAC" evidence="2">
    <location>
        <begin position="1148"/>
        <end position="1200"/>
    </location>
</feature>
<dbReference type="Pfam" id="PF01590">
    <property type="entry name" value="GAF"/>
    <property type="match status" value="1"/>
</dbReference>
<dbReference type="InterPro" id="IPR001633">
    <property type="entry name" value="EAL_dom"/>
</dbReference>
<dbReference type="InterPro" id="IPR029787">
    <property type="entry name" value="Nucleotide_cyclase"/>
</dbReference>
<dbReference type="SMART" id="SM00065">
    <property type="entry name" value="GAF"/>
    <property type="match status" value="3"/>
</dbReference>
<dbReference type="NCBIfam" id="TIGR00229">
    <property type="entry name" value="sensory_box"/>
    <property type="match status" value="3"/>
</dbReference>
<feature type="domain" description="EAL" evidence="3">
    <location>
        <begin position="1379"/>
        <end position="1633"/>
    </location>
</feature>
<feature type="domain" description="GGDEF" evidence="4">
    <location>
        <begin position="1232"/>
        <end position="1370"/>
    </location>
</feature>
<dbReference type="PROSITE" id="PS50887">
    <property type="entry name" value="GGDEF"/>
    <property type="match status" value="1"/>
</dbReference>
<feature type="domain" description="PAC" evidence="2">
    <location>
        <begin position="267"/>
        <end position="319"/>
    </location>
</feature>
<evidence type="ECO:0000259" key="2">
    <source>
        <dbReference type="PROSITE" id="PS50113"/>
    </source>
</evidence>
<dbReference type="SMART" id="SM00267">
    <property type="entry name" value="GGDEF"/>
    <property type="match status" value="1"/>
</dbReference>
<dbReference type="InterPro" id="IPR003018">
    <property type="entry name" value="GAF"/>
</dbReference>
<feature type="domain" description="PAS" evidence="1">
    <location>
        <begin position="320"/>
        <end position="392"/>
    </location>
</feature>
<dbReference type="InterPro" id="IPR035965">
    <property type="entry name" value="PAS-like_dom_sf"/>
</dbReference>
<dbReference type="SUPFAM" id="SSF141868">
    <property type="entry name" value="EAL domain-like"/>
    <property type="match status" value="1"/>
</dbReference>
<dbReference type="Pfam" id="PF00989">
    <property type="entry name" value="PAS"/>
    <property type="match status" value="1"/>
</dbReference>
<sequence>MHPPDGQSLTMGDLQASQDLRRLEALRSYAILDTPAEDSFDQLVLLASGLCGTPMAVVSFIDQHRQWFKASVGVPMAETERWMSFCTHLMHSAEPVVEVSDTHQHPMFTSHPLVLGEPYLRAYACAPLRSPEGEVVGTLAVMDTVPRVWQPGQTQGLAILARQVMVQLELRRQQRLLAQLVRERDQMHAELRAQGEALQVAGRIARIGGWIVELPSMQLTWSQDIAQDFGLLRRVGSVAQILALFAPAYRGRMREAFEGCMRSGRAFDVEAEVEVPGAGALWVRTVGQAVREANGRIARIQGAFQDVSERHAAETALRLSEERFHHVARATADAIWDWNLESDAIWWSDGMQTLFGIPPDALEPDSRSWTERLHPEERRSVVHSIESVIQGTRNHWSAEYRFRRYDGSYAWVLDRGFVIRDAQQRPLRMVGGMTDISAQKLAALEALREATYHAELLRVQQRLSSLDLALPEVLELVAQTVQQQTGARGAMVELLQGRQLVAQASAGDLVRPVGNMLPVDKSILWPALHRGETVVCNDTWAAGWDMESMPHRHGVRSVMAVPLRDGHEVVGSLKVTSDEVNAFSRRDVERLEILTESLGAMVKLRHVAGRLHASEHQYRMLFDAHPHPMWVYDQQSLRLLAANRAMVEHYGYTEAQLLALRMTDLAPEAEAHALEQQLLAVPGGRTGRLGVQRHRRRDGSQIEVEVSIGHISFDGRPACQVLATDVTERLRAERELARMGRAQRLLGACNEALVRATSEAALLRSVCQIAVDIGGYRMGWVGFARDDERKSIEPAAFAGPYQEYLQSLQLSWSADHPSGQGPAGIAVRTGQPVIVQDIRTRPDMGGWMERMLQHGFHAIICLPLRERERTFGLLYLYAPEILQISSEEAALLQELANDLAFGITSLRAQQARERLQNAVVKVAAAVSASTGTEFFVQLVRNMEEALGAQAGCVARLLPSRQGEPARAMTVATMVQGQLLPNAEYALDGTPSLQLLTHRHHVVTRQIRLSYPDAPVLRLVEAEAYVGQQLCNADGDVVGLIFVLFREPLEDPDFITSTLQIFAARASAEIDRQNADLRIRHQASLLDKAQDAIIVRDLDHRIIYWNKSAERLYGWSQLQVLGQPIDKLLYEDAAPFMRATAITLEQGEWTGEIVQRHRDGSTIEVEGRWTLVRDDAGRPQSILAINTDIRHRKAIEREIQRLAFYDPLTGLPNRVLLMERMHQALASAQRHRRGGALLFIDLDNFKTLNDTLGHDQGDLLLQQVAQRLNTCVRNVDTVARLGGDEFVVMLEELSAKPHELALQARSVGEKILGMLSIPYALTGYQYRSTPSIGIAPFHGDHTNVGELLKQADLAMYQAKTAGRHTLRFFDPDMQAVVTTRAALEVDLRNALAQNELLLHFQPQMHAQRGCVGVEALVRWAHPERGMVSPGQFIPLAEETGLILPLGRWVLQSACTLLARWQSDPTLSHLTMAVNVSSRQFRHAGFVDDVARVLVSTGAPPGQLKLELTESLLVEDMEATIATMGQLKGLGVGFSLDDFGTGYSSLSYLKRMPLDQLKIDQSFVRDLMTDPNDAAIVDTIIGLSRSLGLEVIAEGVETAEQRAVLAAAGCVLYQGYLYGQPAAAAAVEASIKSAMQT</sequence>
<dbReference type="InterPro" id="IPR000700">
    <property type="entry name" value="PAS-assoc_C"/>
</dbReference>
<evidence type="ECO:0000259" key="4">
    <source>
        <dbReference type="PROSITE" id="PS50887"/>
    </source>
</evidence>
<dbReference type="Pfam" id="PF00563">
    <property type="entry name" value="EAL"/>
    <property type="match status" value="1"/>
</dbReference>
<accession>A0ABP8LI71</accession>
<evidence type="ECO:0000259" key="3">
    <source>
        <dbReference type="PROSITE" id="PS50883"/>
    </source>
</evidence>
<dbReference type="Proteomes" id="UP001501788">
    <property type="component" value="Unassembled WGS sequence"/>
</dbReference>
<proteinExistence type="predicted"/>
<dbReference type="SUPFAM" id="SSF55073">
    <property type="entry name" value="Nucleotide cyclase"/>
    <property type="match status" value="1"/>
</dbReference>
<evidence type="ECO:0000313" key="6">
    <source>
        <dbReference type="Proteomes" id="UP001501788"/>
    </source>
</evidence>
<dbReference type="InterPro" id="IPR052155">
    <property type="entry name" value="Biofilm_reg_signaling"/>
</dbReference>
<dbReference type="PROSITE" id="PS50112">
    <property type="entry name" value="PAS"/>
    <property type="match status" value="3"/>
</dbReference>
<dbReference type="Gene3D" id="3.30.450.20">
    <property type="entry name" value="PAS domain"/>
    <property type="match status" value="4"/>
</dbReference>
<dbReference type="Pfam" id="PF00990">
    <property type="entry name" value="GGDEF"/>
    <property type="match status" value="1"/>
</dbReference>
<dbReference type="Pfam" id="PF13426">
    <property type="entry name" value="PAS_9"/>
    <property type="match status" value="1"/>
</dbReference>
<dbReference type="Pfam" id="PF08447">
    <property type="entry name" value="PAS_3"/>
    <property type="match status" value="1"/>
</dbReference>
<dbReference type="CDD" id="cd01948">
    <property type="entry name" value="EAL"/>
    <property type="match status" value="1"/>
</dbReference>
<reference evidence="6" key="1">
    <citation type="journal article" date="2019" name="Int. J. Syst. Evol. Microbiol.">
        <title>The Global Catalogue of Microorganisms (GCM) 10K type strain sequencing project: providing services to taxonomists for standard genome sequencing and annotation.</title>
        <authorList>
            <consortium name="The Broad Institute Genomics Platform"/>
            <consortium name="The Broad Institute Genome Sequencing Center for Infectious Disease"/>
            <person name="Wu L."/>
            <person name="Ma J."/>
        </authorList>
    </citation>
    <scope>NUCLEOTIDE SEQUENCE [LARGE SCALE GENOMIC DNA]</scope>
    <source>
        <strain evidence="6">JCM 31890</strain>
    </source>
</reference>
<dbReference type="InterPro" id="IPR000160">
    <property type="entry name" value="GGDEF_dom"/>
</dbReference>
<dbReference type="SMART" id="SM00052">
    <property type="entry name" value="EAL"/>
    <property type="match status" value="1"/>
</dbReference>
<evidence type="ECO:0008006" key="7">
    <source>
        <dbReference type="Google" id="ProtNLM"/>
    </source>
</evidence>
<dbReference type="InterPro" id="IPR013767">
    <property type="entry name" value="PAS_fold"/>
</dbReference>
<evidence type="ECO:0000313" key="5">
    <source>
        <dbReference type="EMBL" id="GAA4430217.1"/>
    </source>
</evidence>
<dbReference type="InterPro" id="IPR043128">
    <property type="entry name" value="Rev_trsase/Diguanyl_cyclase"/>
</dbReference>
<dbReference type="PANTHER" id="PTHR44757">
    <property type="entry name" value="DIGUANYLATE CYCLASE DGCP"/>
    <property type="match status" value="1"/>
</dbReference>
<dbReference type="CDD" id="cd01949">
    <property type="entry name" value="GGDEF"/>
    <property type="match status" value="1"/>
</dbReference>
<dbReference type="EMBL" id="BAABEX010000031">
    <property type="protein sequence ID" value="GAA4430217.1"/>
    <property type="molecule type" value="Genomic_DNA"/>
</dbReference>
<dbReference type="NCBIfam" id="TIGR00254">
    <property type="entry name" value="GGDEF"/>
    <property type="match status" value="1"/>
</dbReference>
<dbReference type="Gene3D" id="3.30.450.40">
    <property type="match status" value="3"/>
</dbReference>
<dbReference type="InterPro" id="IPR000014">
    <property type="entry name" value="PAS"/>
</dbReference>
<dbReference type="CDD" id="cd00130">
    <property type="entry name" value="PAS"/>
    <property type="match status" value="3"/>
</dbReference>
<comment type="caution">
    <text evidence="5">The sequence shown here is derived from an EMBL/GenBank/DDBJ whole genome shotgun (WGS) entry which is preliminary data.</text>
</comment>
<dbReference type="SMART" id="SM00091">
    <property type="entry name" value="PAS"/>
    <property type="match status" value="3"/>
</dbReference>
<dbReference type="PROSITE" id="PS50883">
    <property type="entry name" value="EAL"/>
    <property type="match status" value="1"/>
</dbReference>
<dbReference type="SMART" id="SM00086">
    <property type="entry name" value="PAC"/>
    <property type="match status" value="4"/>
</dbReference>
<dbReference type="SUPFAM" id="SSF55785">
    <property type="entry name" value="PYP-like sensor domain (PAS domain)"/>
    <property type="match status" value="4"/>
</dbReference>
<dbReference type="Gene3D" id="3.30.70.270">
    <property type="match status" value="1"/>
</dbReference>
<keyword evidence="6" id="KW-1185">Reference proteome</keyword>
<gene>
    <name evidence="5" type="ORF">GCM10023090_31280</name>
</gene>
<organism evidence="5 6">
    <name type="scientific">Acidovorax lacteus</name>
    <dbReference type="NCBI Taxonomy" id="1924988"/>
    <lineage>
        <taxon>Bacteria</taxon>
        <taxon>Pseudomonadati</taxon>
        <taxon>Pseudomonadota</taxon>
        <taxon>Betaproteobacteria</taxon>
        <taxon>Burkholderiales</taxon>
        <taxon>Comamonadaceae</taxon>
        <taxon>Acidovorax</taxon>
    </lineage>
</organism>
<feature type="domain" description="PAS" evidence="1">
    <location>
        <begin position="1077"/>
        <end position="1146"/>
    </location>
</feature>
<feature type="domain" description="PAS" evidence="1">
    <location>
        <begin position="614"/>
        <end position="658"/>
    </location>
</feature>
<protein>
    <recommendedName>
        <fullName evidence="7">EAL domain-containing protein</fullName>
    </recommendedName>
</protein>
<feature type="domain" description="PAC" evidence="2">
    <location>
        <begin position="396"/>
        <end position="448"/>
    </location>
</feature>
<dbReference type="SUPFAM" id="SSF55781">
    <property type="entry name" value="GAF domain-like"/>
    <property type="match status" value="4"/>
</dbReference>
<dbReference type="InterPro" id="IPR013655">
    <property type="entry name" value="PAS_fold_3"/>
</dbReference>
<evidence type="ECO:0000259" key="1">
    <source>
        <dbReference type="PROSITE" id="PS50112"/>
    </source>
</evidence>
<name>A0ABP8LI71_9BURK</name>
<dbReference type="PROSITE" id="PS50113">
    <property type="entry name" value="PAC"/>
    <property type="match status" value="3"/>
</dbReference>